<protein>
    <submittedName>
        <fullName evidence="1">Uncharacterized protein</fullName>
    </submittedName>
</protein>
<dbReference type="PANTHER" id="PTHR35213:SF3">
    <property type="entry name" value="MYB-LIKE DOMAIN-CONTAINING PROTEIN"/>
    <property type="match status" value="1"/>
</dbReference>
<evidence type="ECO:0000313" key="1">
    <source>
        <dbReference type="EMBL" id="EQC40770.1"/>
    </source>
</evidence>
<dbReference type="AlphaFoldDB" id="T0R342"/>
<dbReference type="RefSeq" id="XP_008605614.1">
    <property type="nucleotide sequence ID" value="XM_008607392.1"/>
</dbReference>
<dbReference type="GeneID" id="19942568"/>
<dbReference type="PANTHER" id="PTHR35213">
    <property type="entry name" value="RING-TYPE DOMAIN-CONTAINING PROTEIN-RELATED"/>
    <property type="match status" value="1"/>
</dbReference>
<keyword evidence="2" id="KW-1185">Reference proteome</keyword>
<dbReference type="OMA" id="TTYENER"/>
<gene>
    <name evidence="1" type="ORF">SDRG_01841</name>
</gene>
<accession>T0R342</accession>
<reference evidence="1 2" key="1">
    <citation type="submission" date="2012-04" db="EMBL/GenBank/DDBJ databases">
        <title>The Genome Sequence of Saprolegnia declina VS20.</title>
        <authorList>
            <consortium name="The Broad Institute Genome Sequencing Platform"/>
            <person name="Russ C."/>
            <person name="Nusbaum C."/>
            <person name="Tyler B."/>
            <person name="van West P."/>
            <person name="Dieguez-Uribeondo J."/>
            <person name="de Bruijn I."/>
            <person name="Tripathy S."/>
            <person name="Jiang R."/>
            <person name="Young S.K."/>
            <person name="Zeng Q."/>
            <person name="Gargeya S."/>
            <person name="Fitzgerald M."/>
            <person name="Haas B."/>
            <person name="Abouelleil A."/>
            <person name="Alvarado L."/>
            <person name="Arachchi H.M."/>
            <person name="Berlin A."/>
            <person name="Chapman S.B."/>
            <person name="Goldberg J."/>
            <person name="Griggs A."/>
            <person name="Gujja S."/>
            <person name="Hansen M."/>
            <person name="Howarth C."/>
            <person name="Imamovic A."/>
            <person name="Larimer J."/>
            <person name="McCowen C."/>
            <person name="Montmayeur A."/>
            <person name="Murphy C."/>
            <person name="Neiman D."/>
            <person name="Pearson M."/>
            <person name="Priest M."/>
            <person name="Roberts A."/>
            <person name="Saif S."/>
            <person name="Shea T."/>
            <person name="Sisk P."/>
            <person name="Sykes S."/>
            <person name="Wortman J."/>
            <person name="Nusbaum C."/>
            <person name="Birren B."/>
        </authorList>
    </citation>
    <scope>NUCLEOTIDE SEQUENCE [LARGE SCALE GENOMIC DNA]</scope>
    <source>
        <strain evidence="1 2">VS20</strain>
    </source>
</reference>
<dbReference type="InParanoid" id="T0R342"/>
<organism evidence="1 2">
    <name type="scientific">Saprolegnia diclina (strain VS20)</name>
    <dbReference type="NCBI Taxonomy" id="1156394"/>
    <lineage>
        <taxon>Eukaryota</taxon>
        <taxon>Sar</taxon>
        <taxon>Stramenopiles</taxon>
        <taxon>Oomycota</taxon>
        <taxon>Saprolegniomycetes</taxon>
        <taxon>Saprolegniales</taxon>
        <taxon>Saprolegniaceae</taxon>
        <taxon>Saprolegnia</taxon>
    </lineage>
</organism>
<evidence type="ECO:0000313" key="2">
    <source>
        <dbReference type="Proteomes" id="UP000030762"/>
    </source>
</evidence>
<sequence length="266" mass="30355">MDLRLLLNPCVGLLDHDRRSSDLHRPEPRQASTVNLLDDKTCKRRREADFCTVFPKRPRTDHVVTTTRHHYSTFSTVAPGCSGPYRSQAPTRNIDNASFRPHLTQMGSANSTCNGLYQSHADLRSAFLDVGFNANSIFNQICPLRKGRWRKEEEAYAIELVKMVHANRLPLKFRQSLRTFLAQKLHSDEMRVLKKVGNSDAFAFARQRGHADEVAVTRTTYENERSIEPLETLRRAFLKSVQIEVVIALREYDGQALLDSPTMGDD</sequence>
<dbReference type="OrthoDB" id="79453at2759"/>
<dbReference type="VEuPathDB" id="FungiDB:SDRG_01841"/>
<dbReference type="eggNOG" id="ENOG502S4AP">
    <property type="taxonomic scope" value="Eukaryota"/>
</dbReference>
<dbReference type="EMBL" id="JH767135">
    <property type="protein sequence ID" value="EQC40770.1"/>
    <property type="molecule type" value="Genomic_DNA"/>
</dbReference>
<dbReference type="Proteomes" id="UP000030762">
    <property type="component" value="Unassembled WGS sequence"/>
</dbReference>
<proteinExistence type="predicted"/>
<name>T0R342_SAPDV</name>